<proteinExistence type="predicted"/>
<keyword evidence="1" id="KW-0812">Transmembrane</keyword>
<reference evidence="2" key="2">
    <citation type="submission" date="2021-04" db="EMBL/GenBank/DDBJ databases">
        <authorList>
            <person name="Zhang T."/>
            <person name="Zhang Y."/>
            <person name="Lu D."/>
            <person name="Zuo D."/>
            <person name="Du Z."/>
        </authorList>
    </citation>
    <scope>NUCLEOTIDE SEQUENCE</scope>
    <source>
        <strain evidence="2">JR1</strain>
    </source>
</reference>
<organism evidence="2 3">
    <name type="scientific">Carboxylicivirga sediminis</name>
    <dbReference type="NCBI Taxonomy" id="2006564"/>
    <lineage>
        <taxon>Bacteria</taxon>
        <taxon>Pseudomonadati</taxon>
        <taxon>Bacteroidota</taxon>
        <taxon>Bacteroidia</taxon>
        <taxon>Marinilabiliales</taxon>
        <taxon>Marinilabiliaceae</taxon>
        <taxon>Carboxylicivirga</taxon>
    </lineage>
</organism>
<keyword evidence="1" id="KW-1133">Transmembrane helix</keyword>
<name>A0A941IUI9_9BACT</name>
<evidence type="ECO:0000313" key="3">
    <source>
        <dbReference type="Proteomes" id="UP000679220"/>
    </source>
</evidence>
<feature type="transmembrane region" description="Helical" evidence="1">
    <location>
        <begin position="12"/>
        <end position="32"/>
    </location>
</feature>
<accession>A0A941IUI9</accession>
<keyword evidence="3" id="KW-1185">Reference proteome</keyword>
<protein>
    <recommendedName>
        <fullName evidence="4">DUF4149 domain-containing protein</fullName>
    </recommendedName>
</protein>
<sequence length="151" mass="16675">MTKLSKILNIVLYLLLAITLVFAGMFFFGPWLTEADGVAHDTPIYTESFLNWAKLLIYVAAGVSLLFEVFHLVMNPRNAVRSLVSMAILGVIVLVAYSLSDDTPLQLIGYQGADNVPSMLTMAGTMLYGTYLLFGIVIVAILYTELSRLFK</sequence>
<dbReference type="AlphaFoldDB" id="A0A941IUI9"/>
<gene>
    <name evidence="2" type="ORF">KDU71_01850</name>
</gene>
<feature type="transmembrane region" description="Helical" evidence="1">
    <location>
        <begin position="80"/>
        <end position="99"/>
    </location>
</feature>
<evidence type="ECO:0008006" key="4">
    <source>
        <dbReference type="Google" id="ProtNLM"/>
    </source>
</evidence>
<keyword evidence="1" id="KW-0472">Membrane</keyword>
<evidence type="ECO:0000313" key="2">
    <source>
        <dbReference type="EMBL" id="MBR8534285.1"/>
    </source>
</evidence>
<dbReference type="Proteomes" id="UP000679220">
    <property type="component" value="Unassembled WGS sequence"/>
</dbReference>
<comment type="caution">
    <text evidence="2">The sequence shown here is derived from an EMBL/GenBank/DDBJ whole genome shotgun (WGS) entry which is preliminary data.</text>
</comment>
<dbReference type="EMBL" id="JAGTAR010000002">
    <property type="protein sequence ID" value="MBR8534285.1"/>
    <property type="molecule type" value="Genomic_DNA"/>
</dbReference>
<evidence type="ECO:0000256" key="1">
    <source>
        <dbReference type="SAM" id="Phobius"/>
    </source>
</evidence>
<dbReference type="RefSeq" id="WP_212188195.1">
    <property type="nucleotide sequence ID" value="NZ_JAGTAR010000002.1"/>
</dbReference>
<reference evidence="2" key="1">
    <citation type="journal article" date="2018" name="Int. J. Syst. Evol. Microbiol.">
        <title>Carboxylicivirga sediminis sp. nov., isolated from coastal sediment.</title>
        <authorList>
            <person name="Wang F.Q."/>
            <person name="Ren L.H."/>
            <person name="Zou R.J."/>
            <person name="Sun Y.Z."/>
            <person name="Liu X.J."/>
            <person name="Jiang F."/>
            <person name="Liu L.J."/>
        </authorList>
    </citation>
    <scope>NUCLEOTIDE SEQUENCE</scope>
    <source>
        <strain evidence="2">JR1</strain>
    </source>
</reference>
<feature type="transmembrane region" description="Helical" evidence="1">
    <location>
        <begin position="52"/>
        <end position="73"/>
    </location>
</feature>
<feature type="transmembrane region" description="Helical" evidence="1">
    <location>
        <begin position="119"/>
        <end position="143"/>
    </location>
</feature>